<evidence type="ECO:0000313" key="3">
    <source>
        <dbReference type="Proteomes" id="UP000886998"/>
    </source>
</evidence>
<evidence type="ECO:0000256" key="1">
    <source>
        <dbReference type="SAM" id="MobiDB-lite"/>
    </source>
</evidence>
<accession>A0A8X6WM14</accession>
<proteinExistence type="predicted"/>
<name>A0A8X6WM14_9ARAC</name>
<protein>
    <submittedName>
        <fullName evidence="2">Uncharacterized protein</fullName>
    </submittedName>
</protein>
<gene>
    <name evidence="2" type="ORF">TNIN_190191</name>
</gene>
<comment type="caution">
    <text evidence="2">The sequence shown here is derived from an EMBL/GenBank/DDBJ whole genome shotgun (WGS) entry which is preliminary data.</text>
</comment>
<dbReference type="AlphaFoldDB" id="A0A8X6WM14"/>
<reference evidence="2" key="1">
    <citation type="submission" date="2020-08" db="EMBL/GenBank/DDBJ databases">
        <title>Multicomponent nature underlies the extraordinary mechanical properties of spider dragline silk.</title>
        <authorList>
            <person name="Kono N."/>
            <person name="Nakamura H."/>
            <person name="Mori M."/>
            <person name="Yoshida Y."/>
            <person name="Ohtoshi R."/>
            <person name="Malay A.D."/>
            <person name="Moran D.A.P."/>
            <person name="Tomita M."/>
            <person name="Numata K."/>
            <person name="Arakawa K."/>
        </authorList>
    </citation>
    <scope>NUCLEOTIDE SEQUENCE</scope>
</reference>
<sequence>MPELDIGQYNWRPRGEKAVSRSSRGQMQDQGVPVRFRGRRFQESRPYNKDQRYKQQSTHQNRQEQEQEMRRGRSSRQSSRRSRGASQQQRQEMGGK</sequence>
<feature type="region of interest" description="Disordered" evidence="1">
    <location>
        <begin position="1"/>
        <end position="96"/>
    </location>
</feature>
<dbReference type="EMBL" id="BMAV01000338">
    <property type="protein sequence ID" value="GFY37524.1"/>
    <property type="molecule type" value="Genomic_DNA"/>
</dbReference>
<organism evidence="2 3">
    <name type="scientific">Trichonephila inaurata madagascariensis</name>
    <dbReference type="NCBI Taxonomy" id="2747483"/>
    <lineage>
        <taxon>Eukaryota</taxon>
        <taxon>Metazoa</taxon>
        <taxon>Ecdysozoa</taxon>
        <taxon>Arthropoda</taxon>
        <taxon>Chelicerata</taxon>
        <taxon>Arachnida</taxon>
        <taxon>Araneae</taxon>
        <taxon>Araneomorphae</taxon>
        <taxon>Entelegynae</taxon>
        <taxon>Araneoidea</taxon>
        <taxon>Nephilidae</taxon>
        <taxon>Trichonephila</taxon>
        <taxon>Trichonephila inaurata</taxon>
    </lineage>
</organism>
<evidence type="ECO:0000313" key="2">
    <source>
        <dbReference type="EMBL" id="GFY37524.1"/>
    </source>
</evidence>
<dbReference type="Proteomes" id="UP000886998">
    <property type="component" value="Unassembled WGS sequence"/>
</dbReference>
<feature type="compositionally biased region" description="Basic and acidic residues" evidence="1">
    <location>
        <begin position="40"/>
        <end position="53"/>
    </location>
</feature>
<feature type="compositionally biased region" description="Basic and acidic residues" evidence="1">
    <location>
        <begin position="61"/>
        <end position="71"/>
    </location>
</feature>
<feature type="compositionally biased region" description="Low complexity" evidence="1">
    <location>
        <begin position="84"/>
        <end position="96"/>
    </location>
</feature>
<keyword evidence="3" id="KW-1185">Reference proteome</keyword>
<feature type="compositionally biased region" description="Basic residues" evidence="1">
    <location>
        <begin position="72"/>
        <end position="83"/>
    </location>
</feature>
<feature type="compositionally biased region" description="Polar residues" evidence="1">
    <location>
        <begin position="20"/>
        <end position="29"/>
    </location>
</feature>